<dbReference type="PATRIC" id="fig|1305737.6.peg.1416"/>
<dbReference type="InterPro" id="IPR007197">
    <property type="entry name" value="rSAM"/>
</dbReference>
<dbReference type="OrthoDB" id="9810775at2"/>
<evidence type="ECO:0000256" key="1">
    <source>
        <dbReference type="ARBA" id="ARBA00001966"/>
    </source>
</evidence>
<dbReference type="InterPro" id="IPR026351">
    <property type="entry name" value="rSAM_ArsS-like"/>
</dbReference>
<comment type="caution">
    <text evidence="8">The sequence shown here is derived from an EMBL/GenBank/DDBJ whole genome shotgun (WGS) entry which is preliminary data.</text>
</comment>
<name>A0A0P7YJM4_9BACT</name>
<sequence>MEKLLDNTQKKDFDFFPSSKGDEQELSKIDSFLSHHAIPAPQSIRKLQLFLGKVCNHSCSFCPHDARPESSEFMRHEMVHRVISLIEKEQFEEISFKGGAPEMSPYFRWVVGQIREKSPKTRLVLHTHVTAMKDPGYFQALPRFLQEHQVALSVYVPTLDEAQMDQIRGPKTFKTFLSVVRYLNRLGYASADSGLELKLIWKHLKVPNSKSGEVHFEDWKSKWGIRFSDFQEKMYSPVGRMMNCLSAEGDKASFFQELQTKIGRHDDQPLPCKDSLTIDWEGNVYNCENHISAKDGRVKYRLFHLKDWTDEKLKSVRIQPALHCLSCLACLKN</sequence>
<keyword evidence="2" id="KW-0949">S-adenosyl-L-methionine</keyword>
<evidence type="ECO:0000256" key="3">
    <source>
        <dbReference type="ARBA" id="ARBA00022723"/>
    </source>
</evidence>
<evidence type="ECO:0000256" key="2">
    <source>
        <dbReference type="ARBA" id="ARBA00022691"/>
    </source>
</evidence>
<dbReference type="Pfam" id="PF04055">
    <property type="entry name" value="Radical_SAM"/>
    <property type="match status" value="1"/>
</dbReference>
<dbReference type="Proteomes" id="UP000050421">
    <property type="component" value="Unassembled WGS sequence"/>
</dbReference>
<gene>
    <name evidence="8" type="ORF">HLUCCX10_03860</name>
</gene>
<feature type="domain" description="Arsenosugar biosynthesis radical SAM protein ArsS-like C-terminal" evidence="7">
    <location>
        <begin position="218"/>
        <end position="329"/>
    </location>
</feature>
<dbReference type="GO" id="GO:0051536">
    <property type="term" value="F:iron-sulfur cluster binding"/>
    <property type="evidence" value="ECO:0007669"/>
    <property type="project" value="UniProtKB-KW"/>
</dbReference>
<feature type="domain" description="Radical SAM core" evidence="6">
    <location>
        <begin position="52"/>
        <end position="188"/>
    </location>
</feature>
<dbReference type="GO" id="GO:0046872">
    <property type="term" value="F:metal ion binding"/>
    <property type="evidence" value="ECO:0007669"/>
    <property type="project" value="UniProtKB-KW"/>
</dbReference>
<comment type="cofactor">
    <cofactor evidence="1">
        <name>[4Fe-4S] cluster</name>
        <dbReference type="ChEBI" id="CHEBI:49883"/>
    </cofactor>
</comment>
<dbReference type="CDD" id="cd01335">
    <property type="entry name" value="Radical_SAM"/>
    <property type="match status" value="1"/>
</dbReference>
<evidence type="ECO:0000259" key="6">
    <source>
        <dbReference type="Pfam" id="PF04055"/>
    </source>
</evidence>
<accession>A0A0P7YJM4</accession>
<dbReference type="PANTHER" id="PTHR43728:SF1">
    <property type="entry name" value="FE-S OXIDOREDUCTASE"/>
    <property type="match status" value="1"/>
</dbReference>
<protein>
    <recommendedName>
        <fullName evidence="10">Fe-S oxidoreductase</fullName>
    </recommendedName>
</protein>
<dbReference type="SFLD" id="SFLDS00029">
    <property type="entry name" value="Radical_SAM"/>
    <property type="match status" value="1"/>
</dbReference>
<organism evidence="8 9">
    <name type="scientific">Algoriphagus marincola HL-49</name>
    <dbReference type="NCBI Taxonomy" id="1305737"/>
    <lineage>
        <taxon>Bacteria</taxon>
        <taxon>Pseudomonadati</taxon>
        <taxon>Bacteroidota</taxon>
        <taxon>Cytophagia</taxon>
        <taxon>Cytophagales</taxon>
        <taxon>Cyclobacteriaceae</taxon>
        <taxon>Algoriphagus</taxon>
    </lineage>
</organism>
<evidence type="ECO:0000313" key="9">
    <source>
        <dbReference type="Proteomes" id="UP000050421"/>
    </source>
</evidence>
<dbReference type="AlphaFoldDB" id="A0A0P7YJM4"/>
<evidence type="ECO:0008006" key="10">
    <source>
        <dbReference type="Google" id="ProtNLM"/>
    </source>
</evidence>
<dbReference type="SUPFAM" id="SSF102114">
    <property type="entry name" value="Radical SAM enzymes"/>
    <property type="match status" value="1"/>
</dbReference>
<proteinExistence type="predicted"/>
<dbReference type="STRING" id="1305737.GCA_000526355_01696"/>
<keyword evidence="4" id="KW-0408">Iron</keyword>
<dbReference type="Gene3D" id="3.20.20.70">
    <property type="entry name" value="Aldolase class I"/>
    <property type="match status" value="1"/>
</dbReference>
<keyword evidence="3" id="KW-0479">Metal-binding</keyword>
<dbReference type="InterPro" id="IPR024521">
    <property type="entry name" value="ArsS-like_C"/>
</dbReference>
<evidence type="ECO:0000259" key="7">
    <source>
        <dbReference type="Pfam" id="PF12345"/>
    </source>
</evidence>
<reference evidence="8 9" key="1">
    <citation type="submission" date="2015-09" db="EMBL/GenBank/DDBJ databases">
        <title>Identification and resolution of microdiversity through metagenomic sequencing of parallel consortia.</title>
        <authorList>
            <person name="Nelson W.C."/>
            <person name="Romine M.F."/>
            <person name="Lindemann S.R."/>
        </authorList>
    </citation>
    <scope>NUCLEOTIDE SEQUENCE [LARGE SCALE GENOMIC DNA]</scope>
    <source>
        <strain evidence="8">HL-49</strain>
    </source>
</reference>
<evidence type="ECO:0000256" key="5">
    <source>
        <dbReference type="ARBA" id="ARBA00023014"/>
    </source>
</evidence>
<dbReference type="GO" id="GO:0003824">
    <property type="term" value="F:catalytic activity"/>
    <property type="evidence" value="ECO:0007669"/>
    <property type="project" value="InterPro"/>
</dbReference>
<dbReference type="PANTHER" id="PTHR43728">
    <property type="entry name" value="SLR0304 PROTEIN"/>
    <property type="match status" value="1"/>
</dbReference>
<evidence type="ECO:0000256" key="4">
    <source>
        <dbReference type="ARBA" id="ARBA00023004"/>
    </source>
</evidence>
<dbReference type="EMBL" id="LJXT01000015">
    <property type="protein sequence ID" value="KPQ19101.1"/>
    <property type="molecule type" value="Genomic_DNA"/>
</dbReference>
<dbReference type="Pfam" id="PF12345">
    <property type="entry name" value="DUF3641"/>
    <property type="match status" value="1"/>
</dbReference>
<dbReference type="InterPro" id="IPR058240">
    <property type="entry name" value="rSAM_sf"/>
</dbReference>
<evidence type="ECO:0000313" key="8">
    <source>
        <dbReference type="EMBL" id="KPQ19101.1"/>
    </source>
</evidence>
<keyword evidence="5" id="KW-0411">Iron-sulfur</keyword>
<dbReference type="InterPro" id="IPR013785">
    <property type="entry name" value="Aldolase_TIM"/>
</dbReference>
<dbReference type="eggNOG" id="COG0535">
    <property type="taxonomic scope" value="Bacteria"/>
</dbReference>